<dbReference type="RefSeq" id="WP_073420070.1">
    <property type="nucleotide sequence ID" value="NZ_FQVX01000002.1"/>
</dbReference>
<evidence type="ECO:0000313" key="2">
    <source>
        <dbReference type="Proteomes" id="UP000184471"/>
    </source>
</evidence>
<reference evidence="1 2" key="1">
    <citation type="submission" date="2016-11" db="EMBL/GenBank/DDBJ databases">
        <authorList>
            <person name="Jaros S."/>
            <person name="Januszkiewicz K."/>
            <person name="Wedrychowicz H."/>
        </authorList>
    </citation>
    <scope>NUCLEOTIDE SEQUENCE [LARGE SCALE GENOMIC DNA]</scope>
    <source>
        <strain evidence="1 2">DSM 45408</strain>
    </source>
</reference>
<dbReference type="AlphaFoldDB" id="A0A1M5IHU2"/>
<dbReference type="EMBL" id="FQVX01000002">
    <property type="protein sequence ID" value="SHG27816.1"/>
    <property type="molecule type" value="Genomic_DNA"/>
</dbReference>
<dbReference type="STRING" id="1070870.SAMN05444351_2078"/>
<sequence>MHYFDARGVHRRYAVDADEHEWHLRLDDPAFAQRATGSLTGDELTLRGAYSRDGGEWEEDLTLTLRRTRSPDAGR</sequence>
<evidence type="ECO:0000313" key="1">
    <source>
        <dbReference type="EMBL" id="SHG27816.1"/>
    </source>
</evidence>
<gene>
    <name evidence="1" type="ORF">SAMN05444351_2078</name>
</gene>
<proteinExistence type="predicted"/>
<dbReference type="OrthoDB" id="4210699at2"/>
<protein>
    <submittedName>
        <fullName evidence="1">Uncharacterized protein</fullName>
    </submittedName>
</protein>
<organism evidence="1 2">
    <name type="scientific">Geodermatophilus nigrescens</name>
    <dbReference type="NCBI Taxonomy" id="1070870"/>
    <lineage>
        <taxon>Bacteria</taxon>
        <taxon>Bacillati</taxon>
        <taxon>Actinomycetota</taxon>
        <taxon>Actinomycetes</taxon>
        <taxon>Geodermatophilales</taxon>
        <taxon>Geodermatophilaceae</taxon>
        <taxon>Geodermatophilus</taxon>
    </lineage>
</organism>
<name>A0A1M5IHU2_9ACTN</name>
<dbReference type="Proteomes" id="UP000184471">
    <property type="component" value="Unassembled WGS sequence"/>
</dbReference>
<keyword evidence="2" id="KW-1185">Reference proteome</keyword>
<accession>A0A1M5IHU2</accession>